<feature type="domain" description="Formyl transferase N-terminal" evidence="6">
    <location>
        <begin position="35"/>
        <end position="186"/>
    </location>
</feature>
<sequence length="322" mass="34378">MDTARKNSGVIFFGSPDFAIPPLEILSASEFRPDLVVTQPDRPAGRGKRPAPTPVRLAAEAKGIPVRIMASMREEGAIEALEALDPRYLVVVAFGIVFPARALRIASRANVNLHASLLPAYRGASPVNAAIVNGERYTGVTTMEMVEELDAGPIYLQRRVPIDPAENAGGLSARLSESGAGLLLETLRGIEAGTVAPREQPEEGVSHAPRLRKSDGYIDWKRDADAVRDHIRGMNPWPGSFTYHEGNYLKILSAERGGETGGGAPAGSVLRADRDGIVVACGTGAVRITAIQTAGRKALGAEEFLNGYSIEIGDTFGREDER</sequence>
<comment type="catalytic activity">
    <reaction evidence="5">
        <text>L-methionyl-tRNA(fMet) + (6R)-10-formyltetrahydrofolate = N-formyl-L-methionyl-tRNA(fMet) + (6S)-5,6,7,8-tetrahydrofolate + H(+)</text>
        <dbReference type="Rhea" id="RHEA:24380"/>
        <dbReference type="Rhea" id="RHEA-COMP:9952"/>
        <dbReference type="Rhea" id="RHEA-COMP:9953"/>
        <dbReference type="ChEBI" id="CHEBI:15378"/>
        <dbReference type="ChEBI" id="CHEBI:57453"/>
        <dbReference type="ChEBI" id="CHEBI:78530"/>
        <dbReference type="ChEBI" id="CHEBI:78844"/>
        <dbReference type="ChEBI" id="CHEBI:195366"/>
        <dbReference type="EC" id="2.1.2.9"/>
    </reaction>
</comment>
<dbReference type="PANTHER" id="PTHR11138">
    <property type="entry name" value="METHIONYL-TRNA FORMYLTRANSFERASE"/>
    <property type="match status" value="1"/>
</dbReference>
<evidence type="ECO:0000256" key="4">
    <source>
        <dbReference type="ARBA" id="ARBA00022917"/>
    </source>
</evidence>
<dbReference type="Pfam" id="PF02911">
    <property type="entry name" value="Formyl_trans_C"/>
    <property type="match status" value="1"/>
</dbReference>
<dbReference type="PANTHER" id="PTHR11138:SF5">
    <property type="entry name" value="METHIONYL-TRNA FORMYLTRANSFERASE, MITOCHONDRIAL"/>
    <property type="match status" value="1"/>
</dbReference>
<organism evidence="8">
    <name type="scientific">Eiseniibacteriota bacterium</name>
    <dbReference type="NCBI Taxonomy" id="2212470"/>
    <lineage>
        <taxon>Bacteria</taxon>
        <taxon>Candidatus Eiseniibacteriota</taxon>
    </lineage>
</organism>
<feature type="domain" description="Formyl transferase C-terminal" evidence="7">
    <location>
        <begin position="210"/>
        <end position="308"/>
    </location>
</feature>
<evidence type="ECO:0000256" key="1">
    <source>
        <dbReference type="ARBA" id="ARBA00010699"/>
    </source>
</evidence>
<keyword evidence="4 5" id="KW-0648">Protein biosynthesis</keyword>
<dbReference type="Proteomes" id="UP000886069">
    <property type="component" value="Unassembled WGS sequence"/>
</dbReference>
<protein>
    <recommendedName>
        <fullName evidence="2 5">Methionyl-tRNA formyltransferase</fullName>
        <ecNumber evidence="2 5">2.1.2.9</ecNumber>
    </recommendedName>
</protein>
<proteinExistence type="inferred from homology"/>
<feature type="binding site" evidence="5">
    <location>
        <begin position="116"/>
        <end position="119"/>
    </location>
    <ligand>
        <name>(6S)-5,6,7,8-tetrahydrofolate</name>
        <dbReference type="ChEBI" id="CHEBI:57453"/>
    </ligand>
</feature>
<dbReference type="CDD" id="cd08646">
    <property type="entry name" value="FMT_core_Met-tRNA-FMT_N"/>
    <property type="match status" value="1"/>
</dbReference>
<evidence type="ECO:0000256" key="2">
    <source>
        <dbReference type="ARBA" id="ARBA00012261"/>
    </source>
</evidence>
<dbReference type="InterPro" id="IPR036477">
    <property type="entry name" value="Formyl_transf_N_sf"/>
</dbReference>
<dbReference type="GO" id="GO:0004479">
    <property type="term" value="F:methionyl-tRNA formyltransferase activity"/>
    <property type="evidence" value="ECO:0007669"/>
    <property type="project" value="UniProtKB-UniRule"/>
</dbReference>
<comment type="function">
    <text evidence="5">Attaches a formyl group to the free amino group of methionyl-tRNA(fMet). The formyl group appears to play a dual role in the initiator identity of N-formylmethionyl-tRNA by promoting its recognition by IF2 and preventing the misappropriation of this tRNA by the elongation apparatus.</text>
</comment>
<dbReference type="EC" id="2.1.2.9" evidence="2 5"/>
<evidence type="ECO:0000313" key="8">
    <source>
        <dbReference type="EMBL" id="HER43883.1"/>
    </source>
</evidence>
<gene>
    <name evidence="5" type="primary">fmt</name>
    <name evidence="8" type="ORF">ENO08_05435</name>
</gene>
<evidence type="ECO:0000256" key="5">
    <source>
        <dbReference type="HAMAP-Rule" id="MF_00182"/>
    </source>
</evidence>
<accession>A0A7V2AV66</accession>
<evidence type="ECO:0000259" key="6">
    <source>
        <dbReference type="Pfam" id="PF00551"/>
    </source>
</evidence>
<comment type="caution">
    <text evidence="8">The sequence shown here is derived from an EMBL/GenBank/DDBJ whole genome shotgun (WGS) entry which is preliminary data.</text>
</comment>
<dbReference type="InterPro" id="IPR044135">
    <property type="entry name" value="Met-tRNA-FMT_C"/>
</dbReference>
<name>A0A7V2AV66_UNCEI</name>
<reference evidence="8" key="1">
    <citation type="journal article" date="2020" name="mSystems">
        <title>Genome- and Community-Level Interaction Insights into Carbon Utilization and Element Cycling Functions of Hydrothermarchaeota in Hydrothermal Sediment.</title>
        <authorList>
            <person name="Zhou Z."/>
            <person name="Liu Y."/>
            <person name="Xu W."/>
            <person name="Pan J."/>
            <person name="Luo Z.H."/>
            <person name="Li M."/>
        </authorList>
    </citation>
    <scope>NUCLEOTIDE SEQUENCE [LARGE SCALE GENOMIC DNA]</scope>
    <source>
        <strain evidence="8">SpSt-1233</strain>
    </source>
</reference>
<dbReference type="PROSITE" id="PS00373">
    <property type="entry name" value="GART"/>
    <property type="match status" value="1"/>
</dbReference>
<keyword evidence="3 5" id="KW-0808">Transferase</keyword>
<dbReference type="HAMAP" id="MF_00182">
    <property type="entry name" value="Formyl_trans"/>
    <property type="match status" value="1"/>
</dbReference>
<dbReference type="InterPro" id="IPR002376">
    <property type="entry name" value="Formyl_transf_N"/>
</dbReference>
<dbReference type="SUPFAM" id="SSF53328">
    <property type="entry name" value="Formyltransferase"/>
    <property type="match status" value="1"/>
</dbReference>
<dbReference type="Gene3D" id="3.40.50.12230">
    <property type="match status" value="1"/>
</dbReference>
<dbReference type="Pfam" id="PF00551">
    <property type="entry name" value="Formyl_trans_N"/>
    <property type="match status" value="1"/>
</dbReference>
<dbReference type="NCBIfam" id="TIGR00460">
    <property type="entry name" value="fmt"/>
    <property type="match status" value="1"/>
</dbReference>
<dbReference type="InterPro" id="IPR005793">
    <property type="entry name" value="Formyl_trans_C"/>
</dbReference>
<evidence type="ECO:0000256" key="3">
    <source>
        <dbReference type="ARBA" id="ARBA00022679"/>
    </source>
</evidence>
<dbReference type="GO" id="GO:0005829">
    <property type="term" value="C:cytosol"/>
    <property type="evidence" value="ECO:0007669"/>
    <property type="project" value="TreeGrafter"/>
</dbReference>
<dbReference type="EMBL" id="DSEC01000384">
    <property type="protein sequence ID" value="HER43883.1"/>
    <property type="molecule type" value="Genomic_DNA"/>
</dbReference>
<dbReference type="InterPro" id="IPR001555">
    <property type="entry name" value="GART_AS"/>
</dbReference>
<dbReference type="SUPFAM" id="SSF50486">
    <property type="entry name" value="FMT C-terminal domain-like"/>
    <property type="match status" value="1"/>
</dbReference>
<dbReference type="InterPro" id="IPR041711">
    <property type="entry name" value="Met-tRNA-FMT_N"/>
</dbReference>
<dbReference type="InterPro" id="IPR011034">
    <property type="entry name" value="Formyl_transferase-like_C_sf"/>
</dbReference>
<dbReference type="InterPro" id="IPR005794">
    <property type="entry name" value="Fmt"/>
</dbReference>
<dbReference type="CDD" id="cd08704">
    <property type="entry name" value="Met_tRNA_FMT_C"/>
    <property type="match status" value="1"/>
</dbReference>
<dbReference type="AlphaFoldDB" id="A0A7V2AV66"/>
<comment type="similarity">
    <text evidence="1 5">Belongs to the Fmt family.</text>
</comment>
<evidence type="ECO:0000259" key="7">
    <source>
        <dbReference type="Pfam" id="PF02911"/>
    </source>
</evidence>